<sequence length="932" mass="107914">MAEVKLPRPGRSPSSGKVTVTTSSKRQAKSAPFKFLRKDEGRLSYSCTPESPVSVCGNVSHGNSMTNRELAAMDRNSSRSLREAIANDMRKGKANDPFGGFEVAVPKRGPPPGASPREERGMSLEGSQLHDNVSVSSPPVAVQHTSSRLAVGDANHSESIGDKSVSTKRLESRTSDESERTVEPQPQQHQQLQLQQHQLQQQQQMQLQQQLQQQQQLQLQQQQQQLQLQHQQQQQIQLQQQQHQLLPNHSHQMQLQTQLAQQHPPQGYQQQLLNHGQQWQHSQVQAQPQPTRQRVSPMNTNTFSRNIEESELGDWCPSPVQQRRWRNGESDNGHTRRSIATRYGDPGELDGEYVSGGRSLRNYFRPPLPEYHQPREEEELVGQLEEELRVTKEERSRYYQLRMQLERERQRFEEYRSGVEQDMEDERVRLDAARASEQRQAKKDVKVVEERYKSTLELLRTERDSNTKLTQENEMLRQQLEVTTARLRESQKLQKAETNRLRREIESLTRRNEELLELAREQQLTALERGETLTPPLLLHSGPNIRHKASANSSSAPRSGEDVYELHGSSLPTRSYSSEQNRYLDIVERERRLAEEEEHERKRLEAEDRRRAEMEERRRRLEAEEARRAKEEEERRRRIEEEDRRRAHEEEERRKRVEAEDRRRAEEAKRKSAEAEERRRAEEEEKRKRAEAENRKRVEEDKVRRADAEVAPRRKVDAKKVVREERSQAIDEGATSKKLEARQQRRSSGHPVLTPRAQSSKTANSAVSTARAASQACTYATRKGRRAPTASELTADNEPVPDEDFPNDTVVSQTSLGENPNKREVLYRSGKREIHYTNGTRKIILPSSHVMLYFANGDIKRTFPSGKSTYWYAVAQTTHTQYADGAQVFQFHSTGQVERHLPDGKKEILYPDGIYKVVYPDGRDETIFPDES</sequence>
<evidence type="ECO:0000256" key="3">
    <source>
        <dbReference type="SAM" id="MobiDB-lite"/>
    </source>
</evidence>
<dbReference type="PANTHER" id="PTHR10331">
    <property type="entry name" value="T COMPLEX PROTEIN 10"/>
    <property type="match status" value="1"/>
</dbReference>
<feature type="coiled-coil region" evidence="2">
    <location>
        <begin position="194"/>
        <end position="239"/>
    </location>
</feature>
<feature type="region of interest" description="Disordered" evidence="3">
    <location>
        <begin position="89"/>
        <end position="194"/>
    </location>
</feature>
<feature type="region of interest" description="Disordered" evidence="3">
    <location>
        <begin position="594"/>
        <end position="821"/>
    </location>
</feature>
<feature type="region of interest" description="Disordered" evidence="3">
    <location>
        <begin position="1"/>
        <end position="41"/>
    </location>
</feature>
<feature type="compositionally biased region" description="Polar residues" evidence="3">
    <location>
        <begin position="809"/>
        <end position="818"/>
    </location>
</feature>
<evidence type="ECO:0000256" key="2">
    <source>
        <dbReference type="SAM" id="Coils"/>
    </source>
</evidence>
<evidence type="ECO:0000256" key="1">
    <source>
        <dbReference type="ARBA" id="ARBA00005627"/>
    </source>
</evidence>
<comment type="similarity">
    <text evidence="1">Belongs to the TCP10 family.</text>
</comment>
<feature type="compositionally biased region" description="Polar residues" evidence="3">
    <location>
        <begin position="282"/>
        <end position="298"/>
    </location>
</feature>
<proteinExistence type="inferred from homology"/>
<dbReference type="Gene3D" id="2.60.450.20">
    <property type="match status" value="1"/>
</dbReference>
<dbReference type="EMBL" id="QSBY01000011">
    <property type="protein sequence ID" value="RHW68256.1"/>
    <property type="molecule type" value="Genomic_DNA"/>
</dbReference>
<evidence type="ECO:0000313" key="4">
    <source>
        <dbReference type="EMBL" id="RHW68256.1"/>
    </source>
</evidence>
<dbReference type="InterPro" id="IPR026581">
    <property type="entry name" value="TCP10L/CENPJ"/>
</dbReference>
<organism evidence="4 5">
    <name type="scientific">Trypanosoma brucei equiperdum</name>
    <dbReference type="NCBI Taxonomy" id="630700"/>
    <lineage>
        <taxon>Eukaryota</taxon>
        <taxon>Discoba</taxon>
        <taxon>Euglenozoa</taxon>
        <taxon>Kinetoplastea</taxon>
        <taxon>Metakinetoplastina</taxon>
        <taxon>Trypanosomatida</taxon>
        <taxon>Trypanosomatidae</taxon>
        <taxon>Trypanosoma</taxon>
    </lineage>
</organism>
<feature type="coiled-coil region" evidence="2">
    <location>
        <begin position="459"/>
        <end position="525"/>
    </location>
</feature>
<dbReference type="InterPro" id="IPR047002">
    <property type="entry name" value="Tcp10_C_sf"/>
</dbReference>
<dbReference type="PANTHER" id="PTHR10331:SF6">
    <property type="entry name" value="SPINDLE ASSEMBLY ABNORMAL 4"/>
    <property type="match status" value="1"/>
</dbReference>
<dbReference type="FunFam" id="2.60.450.20:FF:000004">
    <property type="entry name" value="Centromere protein J"/>
    <property type="match status" value="1"/>
</dbReference>
<feature type="compositionally biased region" description="Basic and acidic residues" evidence="3">
    <location>
        <begin position="594"/>
        <end position="743"/>
    </location>
</feature>
<protein>
    <submittedName>
        <fullName evidence="4">T-complex protein 10 C-terminus</fullName>
    </submittedName>
</protein>
<reference evidence="4 5" key="1">
    <citation type="submission" date="2018-09" db="EMBL/GenBank/DDBJ databases">
        <title>whole genome sequence of T. equiperdum IVM-t1 strain.</title>
        <authorList>
            <person name="Suganuma K."/>
        </authorList>
    </citation>
    <scope>NUCLEOTIDE SEQUENCE [LARGE SCALE GENOMIC DNA]</scope>
    <source>
        <strain evidence="4 5">IVM-t1</strain>
    </source>
</reference>
<feature type="region of interest" description="Disordered" evidence="3">
    <location>
        <begin position="532"/>
        <end position="577"/>
    </location>
</feature>
<feature type="region of interest" description="Disordered" evidence="3">
    <location>
        <begin position="310"/>
        <end position="349"/>
    </location>
</feature>
<feature type="compositionally biased region" description="Low complexity" evidence="3">
    <location>
        <begin position="250"/>
        <end position="281"/>
    </location>
</feature>
<evidence type="ECO:0000313" key="5">
    <source>
        <dbReference type="Proteomes" id="UP000266743"/>
    </source>
</evidence>
<keyword evidence="2" id="KW-0175">Coiled coil</keyword>
<dbReference type="Proteomes" id="UP000266743">
    <property type="component" value="Chromosome 11"/>
</dbReference>
<comment type="caution">
    <text evidence="4">The sequence shown here is derived from an EMBL/GenBank/DDBJ whole genome shotgun (WGS) entry which is preliminary data.</text>
</comment>
<feature type="compositionally biased region" description="Basic and acidic residues" evidence="3">
    <location>
        <begin position="168"/>
        <end position="182"/>
    </location>
</feature>
<feature type="compositionally biased region" description="Low complexity" evidence="3">
    <location>
        <begin position="12"/>
        <end position="25"/>
    </location>
</feature>
<name>A0A3L6KWJ2_9TRYP</name>
<feature type="compositionally biased region" description="Polar residues" evidence="3">
    <location>
        <begin position="756"/>
        <end position="778"/>
    </location>
</feature>
<gene>
    <name evidence="4" type="ORF">DPX39_110039900</name>
</gene>
<dbReference type="AlphaFoldDB" id="A0A3L6KWJ2"/>
<feature type="compositionally biased region" description="Polar residues" evidence="3">
    <location>
        <begin position="125"/>
        <end position="148"/>
    </location>
</feature>
<feature type="region of interest" description="Disordered" evidence="3">
    <location>
        <begin position="250"/>
        <end position="298"/>
    </location>
</feature>
<accession>A0A3L6KWJ2</accession>